<evidence type="ECO:0000256" key="1">
    <source>
        <dbReference type="ARBA" id="ARBA00004141"/>
    </source>
</evidence>
<dbReference type="PATRIC" id="fig|159743.3.peg.3363"/>
<proteinExistence type="inferred from homology"/>
<dbReference type="Proteomes" id="UP000032534">
    <property type="component" value="Unassembled WGS sequence"/>
</dbReference>
<comment type="subcellular location">
    <subcellularLocation>
        <location evidence="1">Membrane</location>
        <topology evidence="1">Multi-pass membrane protein</topology>
    </subcellularLocation>
</comment>
<comment type="similarity">
    <text evidence="2">Belongs to the GtrA family.</text>
</comment>
<name>A0A0D7X461_9BACL</name>
<evidence type="ECO:0000256" key="4">
    <source>
        <dbReference type="ARBA" id="ARBA00022989"/>
    </source>
</evidence>
<protein>
    <submittedName>
        <fullName evidence="8">Membrane protein</fullName>
    </submittedName>
</protein>
<feature type="transmembrane region" description="Helical" evidence="6">
    <location>
        <begin position="78"/>
        <end position="97"/>
    </location>
</feature>
<feature type="domain" description="GtrA/DPMS transmembrane" evidence="7">
    <location>
        <begin position="13"/>
        <end position="128"/>
    </location>
</feature>
<feature type="transmembrane region" description="Helical" evidence="6">
    <location>
        <begin position="12"/>
        <end position="32"/>
    </location>
</feature>
<dbReference type="PANTHER" id="PTHR38459:SF1">
    <property type="entry name" value="PROPHAGE BACTOPRENOL-LINKED GLUCOSE TRANSLOCASE HOMOLOG"/>
    <property type="match status" value="1"/>
</dbReference>
<evidence type="ECO:0000313" key="9">
    <source>
        <dbReference type="Proteomes" id="UP000032534"/>
    </source>
</evidence>
<evidence type="ECO:0000256" key="2">
    <source>
        <dbReference type="ARBA" id="ARBA00009399"/>
    </source>
</evidence>
<dbReference type="EMBL" id="JTHP01000029">
    <property type="protein sequence ID" value="KJD44807.1"/>
    <property type="molecule type" value="Genomic_DNA"/>
</dbReference>
<dbReference type="GO" id="GO:0000271">
    <property type="term" value="P:polysaccharide biosynthetic process"/>
    <property type="evidence" value="ECO:0007669"/>
    <property type="project" value="InterPro"/>
</dbReference>
<dbReference type="RefSeq" id="WP_044646920.1">
    <property type="nucleotide sequence ID" value="NZ_JTHP01000029.1"/>
</dbReference>
<evidence type="ECO:0000313" key="8">
    <source>
        <dbReference type="EMBL" id="KJD44807.1"/>
    </source>
</evidence>
<evidence type="ECO:0000259" key="7">
    <source>
        <dbReference type="Pfam" id="PF04138"/>
    </source>
</evidence>
<dbReference type="GO" id="GO:0005886">
    <property type="term" value="C:plasma membrane"/>
    <property type="evidence" value="ECO:0007669"/>
    <property type="project" value="TreeGrafter"/>
</dbReference>
<organism evidence="8 9">
    <name type="scientific">Paenibacillus terrae</name>
    <dbReference type="NCBI Taxonomy" id="159743"/>
    <lineage>
        <taxon>Bacteria</taxon>
        <taxon>Bacillati</taxon>
        <taxon>Bacillota</taxon>
        <taxon>Bacilli</taxon>
        <taxon>Bacillales</taxon>
        <taxon>Paenibacillaceae</taxon>
        <taxon>Paenibacillus</taxon>
    </lineage>
</organism>
<reference evidence="8 9" key="1">
    <citation type="submission" date="2014-11" db="EMBL/GenBank/DDBJ databases">
        <title>Draft Genome Sequences of Paenibacillus polymyxa NRRL B-30509 and Paenibacillus terrae NRRL B-30644, Strains from a Poultry Environment that Produce Tridecaptin A and Paenicidins.</title>
        <authorList>
            <person name="van Belkum M.J."/>
            <person name="Lohans C.T."/>
            <person name="Vederas J.C."/>
        </authorList>
    </citation>
    <scope>NUCLEOTIDE SEQUENCE [LARGE SCALE GENOMIC DNA]</scope>
    <source>
        <strain evidence="8 9">NRRL B-30644</strain>
    </source>
</reference>
<keyword evidence="5 6" id="KW-0472">Membrane</keyword>
<dbReference type="Pfam" id="PF04138">
    <property type="entry name" value="GtrA_DPMS_TM"/>
    <property type="match status" value="1"/>
</dbReference>
<comment type="caution">
    <text evidence="8">The sequence shown here is derived from an EMBL/GenBank/DDBJ whole genome shotgun (WGS) entry which is preliminary data.</text>
</comment>
<dbReference type="InterPro" id="IPR051401">
    <property type="entry name" value="GtrA_CellWall_Glycosyl"/>
</dbReference>
<dbReference type="PANTHER" id="PTHR38459">
    <property type="entry name" value="PROPHAGE BACTOPRENOL-LINKED GLUCOSE TRANSLOCASE HOMOLOG"/>
    <property type="match status" value="1"/>
</dbReference>
<dbReference type="InterPro" id="IPR007267">
    <property type="entry name" value="GtrA_DPMS_TM"/>
</dbReference>
<dbReference type="OrthoDB" id="9812049at2"/>
<gene>
    <name evidence="8" type="ORF">QD47_15110</name>
</gene>
<dbReference type="AlphaFoldDB" id="A0A0D7X461"/>
<feature type="transmembrane region" description="Helical" evidence="6">
    <location>
        <begin position="38"/>
        <end position="58"/>
    </location>
</feature>
<keyword evidence="3 6" id="KW-0812">Transmembrane</keyword>
<sequence length="139" mass="15853">MIRRSYLKYPIIKYGIVGLLGTGIHVGVLVLLVELFRVPAVTATTIGFVVTLLVSYVLNRNWTFEPTGEGSRTQFLKYLLVCSCGLLLNAGLMYATIHWIGWSYLIGEVLTTIIVPVHNYIWNRYWIFSVPQQRQKETS</sequence>
<feature type="transmembrane region" description="Helical" evidence="6">
    <location>
        <begin position="103"/>
        <end position="122"/>
    </location>
</feature>
<evidence type="ECO:0000256" key="6">
    <source>
        <dbReference type="SAM" id="Phobius"/>
    </source>
</evidence>
<keyword evidence="4 6" id="KW-1133">Transmembrane helix</keyword>
<accession>A0A0D7X461</accession>
<evidence type="ECO:0000256" key="3">
    <source>
        <dbReference type="ARBA" id="ARBA00022692"/>
    </source>
</evidence>
<evidence type="ECO:0000256" key="5">
    <source>
        <dbReference type="ARBA" id="ARBA00023136"/>
    </source>
</evidence>
<keyword evidence="9" id="KW-1185">Reference proteome</keyword>